<dbReference type="AlphaFoldDB" id="A0A9W4S8Y8"/>
<reference evidence="1" key="1">
    <citation type="submission" date="2022-08" db="EMBL/GenBank/DDBJ databases">
        <authorList>
            <person name="Giroux E."/>
            <person name="Giroux E."/>
        </authorList>
    </citation>
    <scope>NUCLEOTIDE SEQUENCE</scope>
    <source>
        <strain evidence="1">H1091258</strain>
    </source>
</reference>
<proteinExistence type="predicted"/>
<keyword evidence="2" id="KW-1185">Reference proteome</keyword>
<organism evidence="1 2">
    <name type="scientific">Colletotrichum noveboracense</name>
    <dbReference type="NCBI Taxonomy" id="2664923"/>
    <lineage>
        <taxon>Eukaryota</taxon>
        <taxon>Fungi</taxon>
        <taxon>Dikarya</taxon>
        <taxon>Ascomycota</taxon>
        <taxon>Pezizomycotina</taxon>
        <taxon>Sordariomycetes</taxon>
        <taxon>Hypocreomycetidae</taxon>
        <taxon>Glomerellales</taxon>
        <taxon>Glomerellaceae</taxon>
        <taxon>Colletotrichum</taxon>
        <taxon>Colletotrichum gloeosporioides species complex</taxon>
    </lineage>
</organism>
<evidence type="ECO:0000313" key="2">
    <source>
        <dbReference type="Proteomes" id="UP001152533"/>
    </source>
</evidence>
<dbReference type="EMBL" id="CAMGZC010003677">
    <property type="protein sequence ID" value="CAI0655802.1"/>
    <property type="molecule type" value="Genomic_DNA"/>
</dbReference>
<dbReference type="Proteomes" id="UP001152533">
    <property type="component" value="Unassembled WGS sequence"/>
</dbReference>
<accession>A0A9W4S8Y8</accession>
<evidence type="ECO:0000313" key="1">
    <source>
        <dbReference type="EMBL" id="CAI0655802.1"/>
    </source>
</evidence>
<protein>
    <submittedName>
        <fullName evidence="1">Uncharacterized protein</fullName>
    </submittedName>
</protein>
<name>A0A9W4S8Y8_9PEZI</name>
<gene>
    <name evidence="1" type="ORF">CGXH109_LOCUS153877</name>
</gene>
<sequence>MRFRRWARGRTRRPARTRSGLYSSRISGFLLLRLRVRCVCLMSISI</sequence>
<comment type="caution">
    <text evidence="1">The sequence shown here is derived from an EMBL/GenBank/DDBJ whole genome shotgun (WGS) entry which is preliminary data.</text>
</comment>